<evidence type="ECO:0000256" key="1">
    <source>
        <dbReference type="ARBA" id="ARBA00000971"/>
    </source>
</evidence>
<protein>
    <recommendedName>
        <fullName evidence="16">Peptidyl-prolyl cis-trans isomerase</fullName>
        <shortName evidence="16">PPIase</shortName>
        <ecNumber evidence="16">5.2.1.8</ecNumber>
    </recommendedName>
</protein>
<dbReference type="Gene3D" id="2.40.100.10">
    <property type="entry name" value="Cyclophilin-like"/>
    <property type="match status" value="1"/>
</dbReference>
<evidence type="ECO:0000256" key="15">
    <source>
        <dbReference type="ARBA" id="ARBA00037940"/>
    </source>
</evidence>
<keyword evidence="8" id="KW-0597">Phosphoprotein</keyword>
<dbReference type="GO" id="GO:0016018">
    <property type="term" value="F:cyclosporin A binding"/>
    <property type="evidence" value="ECO:0007669"/>
    <property type="project" value="TreeGrafter"/>
</dbReference>
<evidence type="ECO:0000313" key="19">
    <source>
        <dbReference type="Proteomes" id="UP001488838"/>
    </source>
</evidence>
<dbReference type="PANTHER" id="PTHR11071">
    <property type="entry name" value="PEPTIDYL-PROLYL CIS-TRANS ISOMERASE"/>
    <property type="match status" value="1"/>
</dbReference>
<evidence type="ECO:0000256" key="11">
    <source>
        <dbReference type="ARBA" id="ARBA00022990"/>
    </source>
</evidence>
<keyword evidence="5" id="KW-0963">Cytoplasm</keyword>
<dbReference type="SUPFAM" id="SSF50891">
    <property type="entry name" value="Cyclophilin-like"/>
    <property type="match status" value="1"/>
</dbReference>
<dbReference type="GO" id="GO:0005576">
    <property type="term" value="C:extracellular region"/>
    <property type="evidence" value="ECO:0007669"/>
    <property type="project" value="UniProtKB-SubCell"/>
</dbReference>
<evidence type="ECO:0000259" key="17">
    <source>
        <dbReference type="PROSITE" id="PS50072"/>
    </source>
</evidence>
<reference evidence="18 19" key="1">
    <citation type="journal article" date="2023" name="bioRxiv">
        <title>Conserved and derived expression patterns and positive selection on dental genes reveal complex evolutionary context of ever-growing rodent molars.</title>
        <authorList>
            <person name="Calamari Z.T."/>
            <person name="Song A."/>
            <person name="Cohen E."/>
            <person name="Akter M."/>
            <person name="Roy R.D."/>
            <person name="Hallikas O."/>
            <person name="Christensen M.M."/>
            <person name="Li P."/>
            <person name="Marangoni P."/>
            <person name="Jernvall J."/>
            <person name="Klein O.D."/>
        </authorList>
    </citation>
    <scope>NUCLEOTIDE SEQUENCE [LARGE SCALE GENOMIC DNA]</scope>
    <source>
        <strain evidence="18">V071</strain>
    </source>
</reference>
<dbReference type="InterPro" id="IPR029000">
    <property type="entry name" value="Cyclophilin-like_dom_sf"/>
</dbReference>
<keyword evidence="13 16" id="KW-0413">Isomerase</keyword>
<evidence type="ECO:0000256" key="4">
    <source>
        <dbReference type="ARBA" id="ARBA00004613"/>
    </source>
</evidence>
<keyword evidence="19" id="KW-1185">Reference proteome</keyword>
<evidence type="ECO:0000313" key="18">
    <source>
        <dbReference type="EMBL" id="KAK7832386.1"/>
    </source>
</evidence>
<dbReference type="GO" id="GO:0005634">
    <property type="term" value="C:nucleus"/>
    <property type="evidence" value="ECO:0007669"/>
    <property type="project" value="UniProtKB-SubCell"/>
</dbReference>
<dbReference type="GO" id="GO:0006915">
    <property type="term" value="P:apoptotic process"/>
    <property type="evidence" value="ECO:0007669"/>
    <property type="project" value="UniProtKB-KW"/>
</dbReference>
<dbReference type="PANTHER" id="PTHR11071:SF490">
    <property type="entry name" value="PEPTIDYL-PROLYL CIS-TRANS ISOMERASE A"/>
    <property type="match status" value="1"/>
</dbReference>
<feature type="domain" description="PPIase cyclophilin-type" evidence="17">
    <location>
        <begin position="7"/>
        <end position="130"/>
    </location>
</feature>
<dbReference type="InterPro" id="IPR024936">
    <property type="entry name" value="Cyclophilin-type_PPIase"/>
</dbReference>
<evidence type="ECO:0000256" key="8">
    <source>
        <dbReference type="ARBA" id="ARBA00022553"/>
    </source>
</evidence>
<keyword evidence="14" id="KW-0539">Nucleus</keyword>
<keyword evidence="10" id="KW-0832">Ubl conjugation</keyword>
<proteinExistence type="inferred from homology"/>
<evidence type="ECO:0000256" key="10">
    <source>
        <dbReference type="ARBA" id="ARBA00022843"/>
    </source>
</evidence>
<keyword evidence="9" id="KW-0053">Apoptosis</keyword>
<evidence type="ECO:0000256" key="16">
    <source>
        <dbReference type="RuleBase" id="RU363019"/>
    </source>
</evidence>
<comment type="similarity">
    <text evidence="15">Belongs to the cyclophilin-type PPIase family. PPIase A subfamily.</text>
</comment>
<sequence length="146" mass="16853">MVIPIMFFDILSYGEPLGCVSFKLFSNKVSKTENFHSLSTREKGFRYKSSSFHRIIPEFMCQGGDFTCHSGNGGRFIYGKNFEDENFILKHTGPDILSMANTRPKTNGSQVFISTTKTEWLDNKHEVFGKAWTLEKPWSHLQRQRC</sequence>
<keyword evidence="7" id="KW-0964">Secreted</keyword>
<dbReference type="PIRSF" id="PIRSF001467">
    <property type="entry name" value="Peptidylpro_ismrse"/>
    <property type="match status" value="1"/>
</dbReference>
<keyword evidence="6" id="KW-1017">Isopeptide bond</keyword>
<accession>A0AAW0K243</accession>
<dbReference type="GO" id="GO:0006457">
    <property type="term" value="P:protein folding"/>
    <property type="evidence" value="ECO:0007669"/>
    <property type="project" value="InterPro"/>
</dbReference>
<evidence type="ECO:0000256" key="7">
    <source>
        <dbReference type="ARBA" id="ARBA00022525"/>
    </source>
</evidence>
<dbReference type="InterPro" id="IPR002130">
    <property type="entry name" value="Cyclophilin-type_PPIase_dom"/>
</dbReference>
<keyword evidence="12 16" id="KW-0697">Rotamase</keyword>
<organism evidence="18 19">
    <name type="scientific">Myodes glareolus</name>
    <name type="common">Bank vole</name>
    <name type="synonym">Clethrionomys glareolus</name>
    <dbReference type="NCBI Taxonomy" id="447135"/>
    <lineage>
        <taxon>Eukaryota</taxon>
        <taxon>Metazoa</taxon>
        <taxon>Chordata</taxon>
        <taxon>Craniata</taxon>
        <taxon>Vertebrata</taxon>
        <taxon>Euteleostomi</taxon>
        <taxon>Mammalia</taxon>
        <taxon>Eutheria</taxon>
        <taxon>Euarchontoglires</taxon>
        <taxon>Glires</taxon>
        <taxon>Rodentia</taxon>
        <taxon>Myomorpha</taxon>
        <taxon>Muroidea</taxon>
        <taxon>Cricetidae</taxon>
        <taxon>Arvicolinae</taxon>
        <taxon>Myodes</taxon>
    </lineage>
</organism>
<dbReference type="InterPro" id="IPR020892">
    <property type="entry name" value="Cyclophilin-type_PPIase_CS"/>
</dbReference>
<dbReference type="EMBL" id="JBBHLL010000010">
    <property type="protein sequence ID" value="KAK7832386.1"/>
    <property type="molecule type" value="Genomic_DNA"/>
</dbReference>
<dbReference type="GO" id="GO:0005737">
    <property type="term" value="C:cytoplasm"/>
    <property type="evidence" value="ECO:0007669"/>
    <property type="project" value="UniProtKB-SubCell"/>
</dbReference>
<evidence type="ECO:0000256" key="14">
    <source>
        <dbReference type="ARBA" id="ARBA00023242"/>
    </source>
</evidence>
<dbReference type="Proteomes" id="UP001488838">
    <property type="component" value="Unassembled WGS sequence"/>
</dbReference>
<keyword evidence="11" id="KW-0007">Acetylation</keyword>
<name>A0AAW0K243_MYOGA</name>
<gene>
    <name evidence="18" type="ORF">U0070_011834</name>
</gene>
<comment type="subcellular location">
    <subcellularLocation>
        <location evidence="3">Cytoplasm</location>
    </subcellularLocation>
    <subcellularLocation>
        <location evidence="2">Nucleus</location>
    </subcellularLocation>
    <subcellularLocation>
        <location evidence="4">Secreted</location>
    </subcellularLocation>
</comment>
<evidence type="ECO:0000256" key="3">
    <source>
        <dbReference type="ARBA" id="ARBA00004496"/>
    </source>
</evidence>
<dbReference type="GO" id="GO:0003755">
    <property type="term" value="F:peptidyl-prolyl cis-trans isomerase activity"/>
    <property type="evidence" value="ECO:0007669"/>
    <property type="project" value="UniProtKB-UniRule"/>
</dbReference>
<comment type="function">
    <text evidence="16">PPIases accelerate the folding of proteins. It catalyzes the cis-trans isomerization of proline imidic peptide bonds in oligopeptides.</text>
</comment>
<evidence type="ECO:0000256" key="5">
    <source>
        <dbReference type="ARBA" id="ARBA00022490"/>
    </source>
</evidence>
<dbReference type="PROSITE" id="PS50072">
    <property type="entry name" value="CSA_PPIASE_2"/>
    <property type="match status" value="1"/>
</dbReference>
<evidence type="ECO:0000256" key="2">
    <source>
        <dbReference type="ARBA" id="ARBA00004123"/>
    </source>
</evidence>
<dbReference type="AlphaFoldDB" id="A0AAW0K243"/>
<comment type="catalytic activity">
    <reaction evidence="1 16">
        <text>[protein]-peptidylproline (omega=180) = [protein]-peptidylproline (omega=0)</text>
        <dbReference type="Rhea" id="RHEA:16237"/>
        <dbReference type="Rhea" id="RHEA-COMP:10747"/>
        <dbReference type="Rhea" id="RHEA-COMP:10748"/>
        <dbReference type="ChEBI" id="CHEBI:83833"/>
        <dbReference type="ChEBI" id="CHEBI:83834"/>
        <dbReference type="EC" id="5.2.1.8"/>
    </reaction>
</comment>
<dbReference type="Pfam" id="PF00160">
    <property type="entry name" value="Pro_isomerase"/>
    <property type="match status" value="1"/>
</dbReference>
<dbReference type="PRINTS" id="PR00153">
    <property type="entry name" value="CSAPPISMRASE"/>
</dbReference>
<evidence type="ECO:0000256" key="9">
    <source>
        <dbReference type="ARBA" id="ARBA00022703"/>
    </source>
</evidence>
<evidence type="ECO:0000256" key="12">
    <source>
        <dbReference type="ARBA" id="ARBA00023110"/>
    </source>
</evidence>
<evidence type="ECO:0000256" key="13">
    <source>
        <dbReference type="ARBA" id="ARBA00023235"/>
    </source>
</evidence>
<evidence type="ECO:0000256" key="6">
    <source>
        <dbReference type="ARBA" id="ARBA00022499"/>
    </source>
</evidence>
<dbReference type="EC" id="5.2.1.8" evidence="16"/>
<comment type="caution">
    <text evidence="18">The sequence shown here is derived from an EMBL/GenBank/DDBJ whole genome shotgun (WGS) entry which is preliminary data.</text>
</comment>
<dbReference type="PROSITE" id="PS00170">
    <property type="entry name" value="CSA_PPIASE_1"/>
    <property type="match status" value="1"/>
</dbReference>